<keyword evidence="2" id="KW-0472">Membrane</keyword>
<keyword evidence="5" id="KW-1185">Reference proteome</keyword>
<dbReference type="InterPro" id="IPR016047">
    <property type="entry name" value="M23ase_b-sheet_dom"/>
</dbReference>
<sequence length="462" mass="50803">MKTRRLKKKTSGSHNIVKFIVVFFSVVLLVAGAAAFFLFFEGEKPVASFSDEPNYIGKQAKIGYTVTDGKSGIRKVTLTAVQGETTKQLSLKENPRVGYLGRIGPAEEKEEVTFEPQKLGFKEGKIEVTLEARDFSFRGLLAGNGTKVTRDITLDLKPPAVELLHGERYISPGGTGIAIYKVSEPDCSHGVTINGQANPGYPVGPERPNTYIAYFALPYDAEGITEARVSATDKAGNTAVMGFSPVFQKVVQRSDRINISDGFLNAKIPEFEQHYPEMQGTPIEKYLYINNAIRDANNRIISETCIKSTPDRLWKGRFLRMLGSPKAGFADHRTYYYQNSEIDKQVHLGVDIASTERVGVQAANTGRVVYADYLGIYGNMVILDHGQGVFSLYSHLSQINVAVGDTLEKGKILGLTGTSGMAGGDHLHFSMLINGVFSMPKEWWDEHWLDVTIESPLSGTKG</sequence>
<proteinExistence type="predicted"/>
<keyword evidence="2" id="KW-1133">Transmembrane helix</keyword>
<dbReference type="SUPFAM" id="SSF51261">
    <property type="entry name" value="Duplicated hybrid motif"/>
    <property type="match status" value="1"/>
</dbReference>
<evidence type="ECO:0000256" key="1">
    <source>
        <dbReference type="ARBA" id="ARBA00022729"/>
    </source>
</evidence>
<dbReference type="PANTHER" id="PTHR21666">
    <property type="entry name" value="PEPTIDASE-RELATED"/>
    <property type="match status" value="1"/>
</dbReference>
<dbReference type="EMBL" id="JACHEO010000001">
    <property type="protein sequence ID" value="MBB5346441.1"/>
    <property type="molecule type" value="Genomic_DNA"/>
</dbReference>
<evidence type="ECO:0000313" key="5">
    <source>
        <dbReference type="Proteomes" id="UP000539642"/>
    </source>
</evidence>
<dbReference type="InterPro" id="IPR050570">
    <property type="entry name" value="Cell_wall_metabolism_enzyme"/>
</dbReference>
<comment type="caution">
    <text evidence="4">The sequence shown here is derived from an EMBL/GenBank/DDBJ whole genome shotgun (WGS) entry which is preliminary data.</text>
</comment>
<dbReference type="Pfam" id="PF01551">
    <property type="entry name" value="Peptidase_M23"/>
    <property type="match status" value="1"/>
</dbReference>
<keyword evidence="4" id="KW-0378">Hydrolase</keyword>
<organism evidence="4 5">
    <name type="scientific">Desulfoprunum benzoelyticum</name>
    <dbReference type="NCBI Taxonomy" id="1506996"/>
    <lineage>
        <taxon>Bacteria</taxon>
        <taxon>Pseudomonadati</taxon>
        <taxon>Thermodesulfobacteriota</taxon>
        <taxon>Desulfobulbia</taxon>
        <taxon>Desulfobulbales</taxon>
        <taxon>Desulfobulbaceae</taxon>
        <taxon>Desulfoprunum</taxon>
    </lineage>
</organism>
<keyword evidence="2" id="KW-0812">Transmembrane</keyword>
<dbReference type="GO" id="GO:0004222">
    <property type="term" value="F:metalloendopeptidase activity"/>
    <property type="evidence" value="ECO:0007669"/>
    <property type="project" value="TreeGrafter"/>
</dbReference>
<accession>A0A840UZN8</accession>
<dbReference type="PANTHER" id="PTHR21666:SF289">
    <property type="entry name" value="L-ALA--D-GLU ENDOPEPTIDASE"/>
    <property type="match status" value="1"/>
</dbReference>
<feature type="domain" description="M23ase beta-sheet core" evidence="3">
    <location>
        <begin position="346"/>
        <end position="436"/>
    </location>
</feature>
<reference evidence="4 5" key="1">
    <citation type="submission" date="2020-08" db="EMBL/GenBank/DDBJ databases">
        <title>Genomic Encyclopedia of Type Strains, Phase IV (KMG-IV): sequencing the most valuable type-strain genomes for metagenomic binning, comparative biology and taxonomic classification.</title>
        <authorList>
            <person name="Goeker M."/>
        </authorList>
    </citation>
    <scope>NUCLEOTIDE SEQUENCE [LARGE SCALE GENOMIC DNA]</scope>
    <source>
        <strain evidence="4 5">DSM 28570</strain>
    </source>
</reference>
<gene>
    <name evidence="4" type="ORF">HNQ81_000148</name>
</gene>
<dbReference type="AlphaFoldDB" id="A0A840UZN8"/>
<dbReference type="InterPro" id="IPR011055">
    <property type="entry name" value="Dup_hybrid_motif"/>
</dbReference>
<evidence type="ECO:0000256" key="2">
    <source>
        <dbReference type="SAM" id="Phobius"/>
    </source>
</evidence>
<evidence type="ECO:0000259" key="3">
    <source>
        <dbReference type="Pfam" id="PF01551"/>
    </source>
</evidence>
<protein>
    <submittedName>
        <fullName evidence="4">Murein DD-endopeptidase MepM/ murein hydrolase activator NlpD</fullName>
    </submittedName>
</protein>
<dbReference type="RefSeq" id="WP_183347298.1">
    <property type="nucleotide sequence ID" value="NZ_JACHEO010000001.1"/>
</dbReference>
<dbReference type="Proteomes" id="UP000539642">
    <property type="component" value="Unassembled WGS sequence"/>
</dbReference>
<feature type="transmembrane region" description="Helical" evidence="2">
    <location>
        <begin position="20"/>
        <end position="40"/>
    </location>
</feature>
<evidence type="ECO:0000313" key="4">
    <source>
        <dbReference type="EMBL" id="MBB5346441.1"/>
    </source>
</evidence>
<dbReference type="CDD" id="cd12797">
    <property type="entry name" value="M23_peptidase"/>
    <property type="match status" value="1"/>
</dbReference>
<keyword evidence="1" id="KW-0732">Signal</keyword>
<dbReference type="Gene3D" id="2.70.70.10">
    <property type="entry name" value="Glucose Permease (Domain IIA)"/>
    <property type="match status" value="1"/>
</dbReference>
<name>A0A840UZN8_9BACT</name>